<dbReference type="Pfam" id="PF00158">
    <property type="entry name" value="Sigma54_activat"/>
    <property type="match status" value="1"/>
</dbReference>
<dbReference type="InterPro" id="IPR002078">
    <property type="entry name" value="Sigma_54_int"/>
</dbReference>
<dbReference type="Pfam" id="PF02954">
    <property type="entry name" value="HTH_8"/>
    <property type="match status" value="1"/>
</dbReference>
<evidence type="ECO:0000256" key="5">
    <source>
        <dbReference type="PROSITE-ProRule" id="PRU00169"/>
    </source>
</evidence>
<dbReference type="OrthoDB" id="9782110at2"/>
<dbReference type="Gene3D" id="3.40.50.300">
    <property type="entry name" value="P-loop containing nucleotide triphosphate hydrolases"/>
    <property type="match status" value="1"/>
</dbReference>
<dbReference type="InterPro" id="IPR003593">
    <property type="entry name" value="AAA+_ATPase"/>
</dbReference>
<dbReference type="SUPFAM" id="SSF52172">
    <property type="entry name" value="CheY-like"/>
    <property type="match status" value="1"/>
</dbReference>
<name>A0A1W2G5B9_REIFA</name>
<dbReference type="CDD" id="cd00009">
    <property type="entry name" value="AAA"/>
    <property type="match status" value="1"/>
</dbReference>
<dbReference type="PANTHER" id="PTHR32071">
    <property type="entry name" value="TRANSCRIPTIONAL REGULATORY PROTEIN"/>
    <property type="match status" value="1"/>
</dbReference>
<dbReference type="InterPro" id="IPR027417">
    <property type="entry name" value="P-loop_NTPase"/>
</dbReference>
<dbReference type="Gene3D" id="1.10.10.60">
    <property type="entry name" value="Homeodomain-like"/>
    <property type="match status" value="1"/>
</dbReference>
<feature type="domain" description="Response regulatory" evidence="7">
    <location>
        <begin position="11"/>
        <end position="130"/>
    </location>
</feature>
<reference evidence="8 9" key="1">
    <citation type="submission" date="2017-04" db="EMBL/GenBank/DDBJ databases">
        <authorList>
            <person name="Afonso C.L."/>
            <person name="Miller P.J."/>
            <person name="Scott M.A."/>
            <person name="Spackman E."/>
            <person name="Goraichik I."/>
            <person name="Dimitrov K.M."/>
            <person name="Suarez D.L."/>
            <person name="Swayne D.E."/>
        </authorList>
    </citation>
    <scope>NUCLEOTIDE SEQUENCE [LARGE SCALE GENOMIC DNA]</scope>
    <source>
        <strain evidence="8 9">DSM 26133</strain>
    </source>
</reference>
<evidence type="ECO:0000256" key="1">
    <source>
        <dbReference type="ARBA" id="ARBA00022741"/>
    </source>
</evidence>
<dbReference type="GO" id="GO:0006355">
    <property type="term" value="P:regulation of DNA-templated transcription"/>
    <property type="evidence" value="ECO:0007669"/>
    <property type="project" value="InterPro"/>
</dbReference>
<dbReference type="Gene3D" id="1.10.8.60">
    <property type="match status" value="1"/>
</dbReference>
<dbReference type="STRING" id="692418.SAMN04488029_0203"/>
<dbReference type="PANTHER" id="PTHR32071:SF113">
    <property type="entry name" value="ALGINATE BIOSYNTHESIS TRANSCRIPTIONAL REGULATORY PROTEIN ALGB"/>
    <property type="match status" value="1"/>
</dbReference>
<evidence type="ECO:0000256" key="3">
    <source>
        <dbReference type="ARBA" id="ARBA00023015"/>
    </source>
</evidence>
<keyword evidence="9" id="KW-1185">Reference proteome</keyword>
<keyword evidence="5" id="KW-0597">Phosphoprotein</keyword>
<organism evidence="8 9">
    <name type="scientific">Reichenbachiella faecimaris</name>
    <dbReference type="NCBI Taxonomy" id="692418"/>
    <lineage>
        <taxon>Bacteria</taxon>
        <taxon>Pseudomonadati</taxon>
        <taxon>Bacteroidota</taxon>
        <taxon>Cytophagia</taxon>
        <taxon>Cytophagales</taxon>
        <taxon>Reichenbachiellaceae</taxon>
        <taxon>Reichenbachiella</taxon>
    </lineage>
</organism>
<dbReference type="Pfam" id="PF00072">
    <property type="entry name" value="Response_reg"/>
    <property type="match status" value="1"/>
</dbReference>
<keyword evidence="1" id="KW-0547">Nucleotide-binding</keyword>
<feature type="domain" description="Sigma-54 factor interaction" evidence="6">
    <location>
        <begin position="160"/>
        <end position="389"/>
    </location>
</feature>
<dbReference type="SMART" id="SM00382">
    <property type="entry name" value="AAA"/>
    <property type="match status" value="1"/>
</dbReference>
<dbReference type="InterPro" id="IPR009057">
    <property type="entry name" value="Homeodomain-like_sf"/>
</dbReference>
<evidence type="ECO:0000256" key="2">
    <source>
        <dbReference type="ARBA" id="ARBA00022840"/>
    </source>
</evidence>
<dbReference type="SMART" id="SM00448">
    <property type="entry name" value="REC"/>
    <property type="match status" value="1"/>
</dbReference>
<sequence>MESLPNYQDGNILIVDDDAGILTSAQLFLKQYFKKVYVELNPEKIKNHFNKNQIDIVLLDMNFQKGKNNGEDGFKYLKTILEIQPNVLVIFMTAYGDIDMAVQALKGGAIDFVTKPWKNEKFLTTIETANKLAQSRRQIEDLKNSRQYLSEQEAKETEGFIGQAPLFLQVKHTMEKVSITDASVLLLGQNGTGKGLAAKFIHQNSLRNERPMITIDMGALSESIMESELFGHEKGSFTDASQQKKGRLELAHKGTLFLDEIGNLSLSAQAKLLSVLQNQKFSRLGSNVEIDIDVRLICATNMPLYEMVEQGTFRQDLLYRINTVELVMPSLNDRLIDIPILLDYFLSAFKARYKKRALNISPDEVAKLQRMNWPGNIREFQHATERAVILADQDNLRASDFQNIRAAEKSSPPSDSLNLKDMEIAFIEKAMKIHLGNITHAAKELGIDRLALHRRLEKYGIQ</sequence>
<evidence type="ECO:0000259" key="7">
    <source>
        <dbReference type="PROSITE" id="PS50110"/>
    </source>
</evidence>
<dbReference type="GO" id="GO:0000160">
    <property type="term" value="P:phosphorelay signal transduction system"/>
    <property type="evidence" value="ECO:0007669"/>
    <property type="project" value="InterPro"/>
</dbReference>
<dbReference type="Gene3D" id="3.40.50.2300">
    <property type="match status" value="1"/>
</dbReference>
<evidence type="ECO:0000313" key="9">
    <source>
        <dbReference type="Proteomes" id="UP000192472"/>
    </source>
</evidence>
<dbReference type="InterPro" id="IPR058031">
    <property type="entry name" value="AAA_lid_NorR"/>
</dbReference>
<dbReference type="EMBL" id="FWYF01000001">
    <property type="protein sequence ID" value="SMD31865.1"/>
    <property type="molecule type" value="Genomic_DNA"/>
</dbReference>
<keyword evidence="2" id="KW-0067">ATP-binding</keyword>
<dbReference type="InterPro" id="IPR002197">
    <property type="entry name" value="HTH_Fis"/>
</dbReference>
<dbReference type="InterPro" id="IPR011006">
    <property type="entry name" value="CheY-like_superfamily"/>
</dbReference>
<dbReference type="SUPFAM" id="SSF52540">
    <property type="entry name" value="P-loop containing nucleoside triphosphate hydrolases"/>
    <property type="match status" value="1"/>
</dbReference>
<dbReference type="PRINTS" id="PR01590">
    <property type="entry name" value="HTHFIS"/>
</dbReference>
<dbReference type="SUPFAM" id="SSF46689">
    <property type="entry name" value="Homeodomain-like"/>
    <property type="match status" value="1"/>
</dbReference>
<proteinExistence type="predicted"/>
<dbReference type="PROSITE" id="PS50110">
    <property type="entry name" value="RESPONSE_REGULATORY"/>
    <property type="match status" value="1"/>
</dbReference>
<gene>
    <name evidence="8" type="ORF">SAMN04488029_0203</name>
</gene>
<dbReference type="RefSeq" id="WP_084370560.1">
    <property type="nucleotide sequence ID" value="NZ_FWYF01000001.1"/>
</dbReference>
<dbReference type="InterPro" id="IPR001789">
    <property type="entry name" value="Sig_transdc_resp-reg_receiver"/>
</dbReference>
<evidence type="ECO:0000256" key="4">
    <source>
        <dbReference type="ARBA" id="ARBA00023163"/>
    </source>
</evidence>
<dbReference type="Pfam" id="PF25601">
    <property type="entry name" value="AAA_lid_14"/>
    <property type="match status" value="1"/>
</dbReference>
<dbReference type="GO" id="GO:0043565">
    <property type="term" value="F:sequence-specific DNA binding"/>
    <property type="evidence" value="ECO:0007669"/>
    <property type="project" value="InterPro"/>
</dbReference>
<keyword evidence="3" id="KW-0805">Transcription regulation</keyword>
<accession>A0A1W2G5B9</accession>
<evidence type="ECO:0000313" key="8">
    <source>
        <dbReference type="EMBL" id="SMD31865.1"/>
    </source>
</evidence>
<dbReference type="PROSITE" id="PS50045">
    <property type="entry name" value="SIGMA54_INTERACT_4"/>
    <property type="match status" value="1"/>
</dbReference>
<dbReference type="GO" id="GO:0005524">
    <property type="term" value="F:ATP binding"/>
    <property type="evidence" value="ECO:0007669"/>
    <property type="project" value="UniProtKB-KW"/>
</dbReference>
<dbReference type="FunFam" id="3.40.50.300:FF:000006">
    <property type="entry name" value="DNA-binding transcriptional regulator NtrC"/>
    <property type="match status" value="1"/>
</dbReference>
<keyword evidence="4" id="KW-0804">Transcription</keyword>
<protein>
    <submittedName>
        <fullName evidence="8">DNA-binding transcriptional response regulator, NtrC family, contains REC, AAA-type ATPase, and a Fis-type DNA-binding domains</fullName>
    </submittedName>
</protein>
<evidence type="ECO:0000259" key="6">
    <source>
        <dbReference type="PROSITE" id="PS50045"/>
    </source>
</evidence>
<dbReference type="InterPro" id="IPR025943">
    <property type="entry name" value="Sigma_54_int_dom_ATP-bd_2"/>
</dbReference>
<dbReference type="PROSITE" id="PS00676">
    <property type="entry name" value="SIGMA54_INTERACT_2"/>
    <property type="match status" value="1"/>
</dbReference>
<dbReference type="Proteomes" id="UP000192472">
    <property type="component" value="Unassembled WGS sequence"/>
</dbReference>
<feature type="modified residue" description="4-aspartylphosphate" evidence="5">
    <location>
        <position position="60"/>
    </location>
</feature>
<keyword evidence="8" id="KW-0238">DNA-binding</keyword>
<dbReference type="AlphaFoldDB" id="A0A1W2G5B9"/>